<protein>
    <submittedName>
        <fullName evidence="3">Protein of uncharacterized function (DUF2637)</fullName>
    </submittedName>
</protein>
<gene>
    <name evidence="3" type="ORF">SAMEA2070301_03895</name>
</gene>
<evidence type="ECO:0000256" key="2">
    <source>
        <dbReference type="SAM" id="Phobius"/>
    </source>
</evidence>
<keyword evidence="2" id="KW-0472">Membrane</keyword>
<organism evidence="3 4">
    <name type="scientific">Mycobacteroides abscessus subsp. abscessus</name>
    <dbReference type="NCBI Taxonomy" id="1185650"/>
    <lineage>
        <taxon>Bacteria</taxon>
        <taxon>Bacillati</taxon>
        <taxon>Actinomycetota</taxon>
        <taxon>Actinomycetes</taxon>
        <taxon>Mycobacteriales</taxon>
        <taxon>Mycobacteriaceae</taxon>
        <taxon>Mycobacteroides</taxon>
        <taxon>Mycobacteroides abscessus</taxon>
    </lineage>
</organism>
<reference evidence="3 4" key="1">
    <citation type="submission" date="2016-11" db="EMBL/GenBank/DDBJ databases">
        <authorList>
            <consortium name="Pathogen Informatics"/>
        </authorList>
    </citation>
    <scope>NUCLEOTIDE SEQUENCE [LARGE SCALE GENOMIC DNA]</scope>
    <source>
        <strain evidence="3 4">104</strain>
    </source>
</reference>
<keyword evidence="2" id="KW-0812">Transmembrane</keyword>
<dbReference type="RefSeq" id="WP_052544254.1">
    <property type="nucleotide sequence ID" value="NZ_CAACXP010000004.1"/>
</dbReference>
<keyword evidence="2" id="KW-1133">Transmembrane helix</keyword>
<feature type="transmembrane region" description="Helical" evidence="2">
    <location>
        <begin position="118"/>
        <end position="141"/>
    </location>
</feature>
<evidence type="ECO:0000313" key="4">
    <source>
        <dbReference type="Proteomes" id="UP000185210"/>
    </source>
</evidence>
<proteinExistence type="predicted"/>
<feature type="transmembrane region" description="Helical" evidence="2">
    <location>
        <begin position="92"/>
        <end position="112"/>
    </location>
</feature>
<name>A0AB38D2M6_9MYCO</name>
<sequence length="404" mass="44351">MDAPTPTAAGLRHRAATRRRARFGLLAFTAASVAFNVSVILQLPDYTMQRLALAALAPITQAYMGHLLAGYLQSDMLPSGTTEKVNKWTRWAVVAIALGAFALSFQTLYAAAKPDHGKWAFIFPLTLDLAIAVCTWMLVVIARADERDQAAGVQPHPGWWSRRAIQRNPSTVQAEAVAPLRMGQLHHDPAVHPDARTVERPAPATDTRTTELVEQSPHRPEAHEIRIAPPAMPTVHAPDVVRPTEPVVQLTQTVPQPVHHESAVHPEPVSTWDDVDTEPVVVQTAERPMVQVEQVPREPVERPVEQVEQMPGESVVQSRGALRVVRPEPVVQPHRDAVEQRTRAEMVHQRGGFTYTVDEVERVLTLTDDGMSQRKIADATGIGSSTVGRMQKVAAELDESVPVA</sequence>
<evidence type="ECO:0000256" key="1">
    <source>
        <dbReference type="SAM" id="MobiDB-lite"/>
    </source>
</evidence>
<feature type="region of interest" description="Disordered" evidence="1">
    <location>
        <begin position="294"/>
        <end position="314"/>
    </location>
</feature>
<feature type="region of interest" description="Disordered" evidence="1">
    <location>
        <begin position="197"/>
        <end position="221"/>
    </location>
</feature>
<feature type="transmembrane region" description="Helical" evidence="2">
    <location>
        <begin position="53"/>
        <end position="72"/>
    </location>
</feature>
<dbReference type="InterPro" id="IPR021235">
    <property type="entry name" value="DUF2637"/>
</dbReference>
<dbReference type="Proteomes" id="UP000185210">
    <property type="component" value="Unassembled WGS sequence"/>
</dbReference>
<dbReference type="AlphaFoldDB" id="A0AB38D2M6"/>
<feature type="compositionally biased region" description="Basic and acidic residues" evidence="1">
    <location>
        <begin position="208"/>
        <end position="221"/>
    </location>
</feature>
<feature type="transmembrane region" description="Helical" evidence="2">
    <location>
        <begin position="21"/>
        <end position="41"/>
    </location>
</feature>
<comment type="caution">
    <text evidence="3">The sequence shown here is derived from an EMBL/GenBank/DDBJ whole genome shotgun (WGS) entry which is preliminary data.</text>
</comment>
<dbReference type="Pfam" id="PF10935">
    <property type="entry name" value="DUF2637"/>
    <property type="match status" value="1"/>
</dbReference>
<dbReference type="EMBL" id="FSHM01000006">
    <property type="protein sequence ID" value="SIB50471.1"/>
    <property type="molecule type" value="Genomic_DNA"/>
</dbReference>
<accession>A0AB38D2M6</accession>
<feature type="compositionally biased region" description="Basic and acidic residues" evidence="1">
    <location>
        <begin position="295"/>
        <end position="305"/>
    </location>
</feature>
<evidence type="ECO:0000313" key="3">
    <source>
        <dbReference type="EMBL" id="SIB50471.1"/>
    </source>
</evidence>